<gene>
    <name evidence="9" type="ORF">WA1_11175</name>
</gene>
<evidence type="ECO:0000256" key="6">
    <source>
        <dbReference type="SAM" id="Phobius"/>
    </source>
</evidence>
<dbReference type="InterPro" id="IPR058625">
    <property type="entry name" value="MdtA-like_BSH"/>
</dbReference>
<dbReference type="PRINTS" id="PR01490">
    <property type="entry name" value="RTXTOXIND"/>
</dbReference>
<comment type="caution">
    <text evidence="9">The sequence shown here is derived from an EMBL/GenBank/DDBJ whole genome shotgun (WGS) entry which is preliminary data.</text>
</comment>
<evidence type="ECO:0000256" key="5">
    <source>
        <dbReference type="ARBA" id="ARBA00023136"/>
    </source>
</evidence>
<reference evidence="9 10" key="1">
    <citation type="journal article" date="2013" name="Genome Biol. Evol.">
        <title>Genomes of Stigonematalean cyanobacteria (subsection V) and the evolution of oxygenic photosynthesis from prokaryotes to plastids.</title>
        <authorList>
            <person name="Dagan T."/>
            <person name="Roettger M."/>
            <person name="Stucken K."/>
            <person name="Landan G."/>
            <person name="Koch R."/>
            <person name="Major P."/>
            <person name="Gould S.B."/>
            <person name="Goremykin V.V."/>
            <person name="Rippka R."/>
            <person name="Tandeau de Marsac N."/>
            <person name="Gugger M."/>
            <person name="Lockhart P.J."/>
            <person name="Allen J.F."/>
            <person name="Brune I."/>
            <person name="Maus I."/>
            <person name="Puhler A."/>
            <person name="Martin W.F."/>
        </authorList>
    </citation>
    <scope>NUCLEOTIDE SEQUENCE [LARGE SCALE GENOMIC DNA]</scope>
    <source>
        <strain evidence="9 10">PCC 7110</strain>
    </source>
</reference>
<organism evidence="9 10">
    <name type="scientific">Scytonema hofmannii PCC 7110</name>
    <dbReference type="NCBI Taxonomy" id="128403"/>
    <lineage>
        <taxon>Bacteria</taxon>
        <taxon>Bacillati</taxon>
        <taxon>Cyanobacteriota</taxon>
        <taxon>Cyanophyceae</taxon>
        <taxon>Nostocales</taxon>
        <taxon>Scytonemataceae</taxon>
        <taxon>Scytonema</taxon>
    </lineage>
</organism>
<feature type="domain" description="Multidrug resistance protein MdtA-like barrel-sandwich hybrid" evidence="7">
    <location>
        <begin position="89"/>
        <end position="390"/>
    </location>
</feature>
<proteinExistence type="inferred from homology"/>
<dbReference type="STRING" id="128403.WA1_11175"/>
<dbReference type="InterPro" id="IPR058982">
    <property type="entry name" value="Beta-barrel_AprE"/>
</dbReference>
<evidence type="ECO:0000256" key="3">
    <source>
        <dbReference type="ARBA" id="ARBA00022692"/>
    </source>
</evidence>
<sequence length="514" mass="58419">MNNSIQFDQKPLTAPRILEPEVKVPIKTPKEDNKFARYVVLRQSPFWSRAILWGIVGVTSLVLIWANFAKIEEAIPTQGMLEPQGKVKEVQTPVSGVVKAVFVRDGQRVRRGDLLLRLDATALQAQLISLIKIRTALIQENQFYRVQLTGKNPSLEKSQLFQQVKLPFELASLTQSRTALIAENRLYRSQLNGTEQSITFSPEEEARLEFSKAELETRIASDQFETEQLQKRFSENQVQLASAQDIQQVNQTILNNIEPLVEEGAIARLQYLRQQEQFRTRQADVQQLTQEQARLRYAIAQSREKLRNTIVAAKKDLLTKMADNNKQIAQIDSELNKAILENEKRVSEIESQISQTKLNLQYQELRAPADGIVFDLQARNPGFVTNTSQAVLKIVPSEDLTAKVYITNQDIGFIKQGMKVDVRVDSFPFSEFGDIKGEIVWIGSDALPPDQIRPYYSFPAKIRLESQSLTIKNRDVAIQSGMSISANIKVRDRTVMSIFTDLFAKQIDSIKSIR</sequence>
<evidence type="ECO:0000256" key="2">
    <source>
        <dbReference type="ARBA" id="ARBA00009477"/>
    </source>
</evidence>
<dbReference type="SUPFAM" id="SSF111369">
    <property type="entry name" value="HlyD-like secretion proteins"/>
    <property type="match status" value="1"/>
</dbReference>
<dbReference type="OrthoDB" id="553569at2"/>
<dbReference type="EMBL" id="ANNX02000015">
    <property type="protein sequence ID" value="KYC43394.1"/>
    <property type="molecule type" value="Genomic_DNA"/>
</dbReference>
<keyword evidence="10" id="KW-1185">Reference proteome</keyword>
<dbReference type="Gene3D" id="2.40.30.170">
    <property type="match status" value="1"/>
</dbReference>
<evidence type="ECO:0000259" key="7">
    <source>
        <dbReference type="Pfam" id="PF25917"/>
    </source>
</evidence>
<feature type="domain" description="AprE-like beta-barrel" evidence="8">
    <location>
        <begin position="400"/>
        <end position="490"/>
    </location>
</feature>
<evidence type="ECO:0000313" key="10">
    <source>
        <dbReference type="Proteomes" id="UP000076925"/>
    </source>
</evidence>
<comment type="similarity">
    <text evidence="2">Belongs to the membrane fusion protein (MFP) (TC 8.A.1) family.</text>
</comment>
<name>A0A139XFC2_9CYAN</name>
<feature type="transmembrane region" description="Helical" evidence="6">
    <location>
        <begin position="50"/>
        <end position="68"/>
    </location>
</feature>
<dbReference type="Pfam" id="PF26002">
    <property type="entry name" value="Beta-barrel_AprE"/>
    <property type="match status" value="1"/>
</dbReference>
<accession>A0A139XFC2</accession>
<comment type="subcellular location">
    <subcellularLocation>
        <location evidence="1">Membrane</location>
        <topology evidence="1">Single-pass membrane protein</topology>
    </subcellularLocation>
</comment>
<evidence type="ECO:0000256" key="4">
    <source>
        <dbReference type="ARBA" id="ARBA00022989"/>
    </source>
</evidence>
<dbReference type="PANTHER" id="PTHR30386">
    <property type="entry name" value="MEMBRANE FUSION SUBUNIT OF EMRAB-TOLC MULTIDRUG EFFLUX PUMP"/>
    <property type="match status" value="1"/>
</dbReference>
<dbReference type="RefSeq" id="WP_017748394.1">
    <property type="nucleotide sequence ID" value="NZ_KQ976354.1"/>
</dbReference>
<keyword evidence="5 6" id="KW-0472">Membrane</keyword>
<evidence type="ECO:0000256" key="1">
    <source>
        <dbReference type="ARBA" id="ARBA00004167"/>
    </source>
</evidence>
<dbReference type="Pfam" id="PF25917">
    <property type="entry name" value="BSH_RND"/>
    <property type="match status" value="1"/>
</dbReference>
<protein>
    <submittedName>
        <fullName evidence="9">Hemolysin D</fullName>
    </submittedName>
</protein>
<keyword evidence="4 6" id="KW-1133">Transmembrane helix</keyword>
<dbReference type="GO" id="GO:0016020">
    <property type="term" value="C:membrane"/>
    <property type="evidence" value="ECO:0007669"/>
    <property type="project" value="UniProtKB-SubCell"/>
</dbReference>
<keyword evidence="3 6" id="KW-0812">Transmembrane</keyword>
<dbReference type="AlphaFoldDB" id="A0A139XFC2"/>
<evidence type="ECO:0000259" key="8">
    <source>
        <dbReference type="Pfam" id="PF26002"/>
    </source>
</evidence>
<dbReference type="Proteomes" id="UP000076925">
    <property type="component" value="Unassembled WGS sequence"/>
</dbReference>
<dbReference type="Gene3D" id="2.40.50.100">
    <property type="match status" value="1"/>
</dbReference>
<dbReference type="InterPro" id="IPR050739">
    <property type="entry name" value="MFP"/>
</dbReference>
<dbReference type="PANTHER" id="PTHR30386:SF26">
    <property type="entry name" value="TRANSPORT PROTEIN COMB"/>
    <property type="match status" value="1"/>
</dbReference>
<evidence type="ECO:0000313" key="9">
    <source>
        <dbReference type="EMBL" id="KYC43394.1"/>
    </source>
</evidence>